<name>V9KB73_CALMI</name>
<evidence type="ECO:0000256" key="5">
    <source>
        <dbReference type="PROSITE-ProRule" id="PRU00352"/>
    </source>
</evidence>
<proteinExistence type="evidence at transcript level"/>
<dbReference type="InterPro" id="IPR001627">
    <property type="entry name" value="Semap_dom"/>
</dbReference>
<comment type="caution">
    <text evidence="5">Lacks conserved residue(s) required for the propagation of feature annotation.</text>
</comment>
<dbReference type="GO" id="GO:0071526">
    <property type="term" value="P:semaphorin-plexin signaling pathway"/>
    <property type="evidence" value="ECO:0007669"/>
    <property type="project" value="TreeGrafter"/>
</dbReference>
<dbReference type="AlphaFoldDB" id="V9KB73"/>
<keyword evidence="6" id="KW-1133">Transmembrane helix</keyword>
<comment type="subcellular location">
    <subcellularLocation>
        <location evidence="1">Membrane</location>
    </subcellularLocation>
</comment>
<evidence type="ECO:0000256" key="2">
    <source>
        <dbReference type="ARBA" id="ARBA00023136"/>
    </source>
</evidence>
<evidence type="ECO:0000259" key="7">
    <source>
        <dbReference type="PROSITE" id="PS51004"/>
    </source>
</evidence>
<reference evidence="8" key="1">
    <citation type="journal article" date="2014" name="Nature">
        <title>Elephant shark genome provides unique insights into gnathostome evolution.</title>
        <authorList>
            <consortium name="International Elephant Shark Genome Sequencing Consortium"/>
            <person name="Venkatesh B."/>
            <person name="Lee A.P."/>
            <person name="Ravi V."/>
            <person name="Maurya A.K."/>
            <person name="Lian M.M."/>
            <person name="Swann J.B."/>
            <person name="Ohta Y."/>
            <person name="Flajnik M.F."/>
            <person name="Sutoh Y."/>
            <person name="Kasahara M."/>
            <person name="Hoon S."/>
            <person name="Gangu V."/>
            <person name="Roy S.W."/>
            <person name="Irimia M."/>
            <person name="Korzh V."/>
            <person name="Kondrychyn I."/>
            <person name="Lim Z.W."/>
            <person name="Tay B.H."/>
            <person name="Tohari S."/>
            <person name="Kong K.W."/>
            <person name="Ho S."/>
            <person name="Lorente-Galdos B."/>
            <person name="Quilez J."/>
            <person name="Marques-Bonet T."/>
            <person name="Raney B.J."/>
            <person name="Ingham P.W."/>
            <person name="Tay A."/>
            <person name="Hillier L.W."/>
            <person name="Minx P."/>
            <person name="Boehm T."/>
            <person name="Wilson R.K."/>
            <person name="Brenner S."/>
            <person name="Warren W.C."/>
        </authorList>
    </citation>
    <scope>NUCLEOTIDE SEQUENCE</scope>
    <source>
        <tissue evidence="8">Intestine</tissue>
    </source>
</reference>
<dbReference type="SUPFAM" id="SSF101912">
    <property type="entry name" value="Sema domain"/>
    <property type="match status" value="1"/>
</dbReference>
<evidence type="ECO:0000313" key="8">
    <source>
        <dbReference type="EMBL" id="AFO94911.1"/>
    </source>
</evidence>
<accession>V9KB73</accession>
<dbReference type="InterPro" id="IPR027231">
    <property type="entry name" value="Semaphorin"/>
</dbReference>
<dbReference type="GO" id="GO:0007411">
    <property type="term" value="P:axon guidance"/>
    <property type="evidence" value="ECO:0007669"/>
    <property type="project" value="TreeGrafter"/>
</dbReference>
<dbReference type="PROSITE" id="PS51004">
    <property type="entry name" value="SEMA"/>
    <property type="match status" value="1"/>
</dbReference>
<keyword evidence="2 6" id="KW-0472">Membrane</keyword>
<dbReference type="Gene3D" id="2.130.10.10">
    <property type="entry name" value="YVTN repeat-like/Quinoprotein amine dehydrogenase"/>
    <property type="match status" value="1"/>
</dbReference>
<feature type="domain" description="Sema" evidence="7">
    <location>
        <begin position="1"/>
        <end position="449"/>
    </location>
</feature>
<evidence type="ECO:0000256" key="6">
    <source>
        <dbReference type="SAM" id="Phobius"/>
    </source>
</evidence>
<dbReference type="InterPro" id="IPR036352">
    <property type="entry name" value="Semap_dom_sf"/>
</dbReference>
<dbReference type="GO" id="GO:0045499">
    <property type="term" value="F:chemorepellent activity"/>
    <property type="evidence" value="ECO:0007669"/>
    <property type="project" value="TreeGrafter"/>
</dbReference>
<dbReference type="Gene3D" id="3.30.1680.10">
    <property type="entry name" value="ligand-binding face of the semaphorins, domain 2"/>
    <property type="match status" value="1"/>
</dbReference>
<keyword evidence="3" id="KW-1015">Disulfide bond</keyword>
<dbReference type="GO" id="GO:0030215">
    <property type="term" value="F:semaphorin receptor binding"/>
    <property type="evidence" value="ECO:0007669"/>
    <property type="project" value="InterPro"/>
</dbReference>
<dbReference type="Pfam" id="PF01403">
    <property type="entry name" value="Sema"/>
    <property type="match status" value="1"/>
</dbReference>
<keyword evidence="4" id="KW-0325">Glycoprotein</keyword>
<dbReference type="PANTHER" id="PTHR11036">
    <property type="entry name" value="SEMAPHORIN"/>
    <property type="match status" value="1"/>
</dbReference>
<dbReference type="Pfam" id="PF01437">
    <property type="entry name" value="PSI"/>
    <property type="match status" value="1"/>
</dbReference>
<evidence type="ECO:0000256" key="3">
    <source>
        <dbReference type="ARBA" id="ARBA00023157"/>
    </source>
</evidence>
<dbReference type="SMART" id="SM00423">
    <property type="entry name" value="PSI"/>
    <property type="match status" value="1"/>
</dbReference>
<feature type="transmembrane region" description="Helical" evidence="6">
    <location>
        <begin position="597"/>
        <end position="619"/>
    </location>
</feature>
<dbReference type="InterPro" id="IPR002165">
    <property type="entry name" value="Plexin_repeat"/>
</dbReference>
<dbReference type="InterPro" id="IPR015943">
    <property type="entry name" value="WD40/YVTN_repeat-like_dom_sf"/>
</dbReference>
<organism evidence="8">
    <name type="scientific">Callorhinchus milii</name>
    <name type="common">Ghost shark</name>
    <dbReference type="NCBI Taxonomy" id="7868"/>
    <lineage>
        <taxon>Eukaryota</taxon>
        <taxon>Metazoa</taxon>
        <taxon>Chordata</taxon>
        <taxon>Craniata</taxon>
        <taxon>Vertebrata</taxon>
        <taxon>Chondrichthyes</taxon>
        <taxon>Holocephali</taxon>
        <taxon>Chimaeriformes</taxon>
        <taxon>Callorhinchidae</taxon>
        <taxon>Callorhinchus</taxon>
    </lineage>
</organism>
<evidence type="ECO:0000256" key="4">
    <source>
        <dbReference type="ARBA" id="ARBA00023180"/>
    </source>
</evidence>
<dbReference type="Pfam" id="PF19428">
    <property type="entry name" value="Sema4F_C"/>
    <property type="match status" value="1"/>
</dbReference>
<dbReference type="EMBL" id="JW862394">
    <property type="protein sequence ID" value="AFO94911.1"/>
    <property type="molecule type" value="mRNA"/>
</dbReference>
<dbReference type="SMART" id="SM00630">
    <property type="entry name" value="Sema"/>
    <property type="match status" value="1"/>
</dbReference>
<dbReference type="InterPro" id="IPR016201">
    <property type="entry name" value="PSI"/>
</dbReference>
<sequence>MNYSIFLVDSSRQRLYVGAKNAIFSLNLTSVTRNVSKIEWIVSNDKHMSCTSKGKREIDCQNYIRILEFWNSTHLFVCGTYAFDPQCTYIRLLDFAMGSVHREFQMESGRWKCPFEPGQSVTATLADGVLYAATVNNFLGTESIISRTMGPTEKRVRTVPSVEWLNDPTFVASAFIRESESSNDDDKLYFFFTETARDFDFYLPVRVPRVARVCKGDLGGLKTLQKKWTTFLKAHLYCSHGDKMVFDEVQDVYTLQATTGDDTSITFYGVFSARWDDRSVSAVCAYTTQSIHRVLQGKFKDYNRASCKWTAFSGKIPEPRPGSCISKELSKNGFSSMNLSDAVLTFIRDHPLMEQKVKPIGNRALLVMRDTLYSKIVVRRVNTTNGRSTDVFYLGTGSGHLHKAVSDGAQAHVIEDNVVFSDGQKILSIALEKDFVYVGASSGVVQLPAATCGRYSSCQACVLARDPTCGWNEGQGECMESGKRPTEGEFLQYDPAQKILCLQSKDSPQTKVLHMVNGSTVFLPCVPVSAWSLCQWTTPPGSLSNELKGHGLQVTVTKDSLGEYKCRCVEGEVEVHSISYSLELPASHDSRMSHTGLTYLLMFVVLCAGFILGLLFCYFKNKIGLRFRSRRQAEREKPCQASSDEIRPLAVGVRNGPGMNGTGEKEGAFSHMGTEANGMPTRGTISIISCQDETSI</sequence>
<dbReference type="GO" id="GO:0030335">
    <property type="term" value="P:positive regulation of cell migration"/>
    <property type="evidence" value="ECO:0007669"/>
    <property type="project" value="TreeGrafter"/>
</dbReference>
<dbReference type="InterPro" id="IPR045791">
    <property type="entry name" value="Sema4F_C"/>
</dbReference>
<evidence type="ECO:0000256" key="1">
    <source>
        <dbReference type="ARBA" id="ARBA00004370"/>
    </source>
</evidence>
<dbReference type="GO" id="GO:0005886">
    <property type="term" value="C:plasma membrane"/>
    <property type="evidence" value="ECO:0007669"/>
    <property type="project" value="TreeGrafter"/>
</dbReference>
<dbReference type="PANTHER" id="PTHR11036:SF72">
    <property type="entry name" value="SEMAPHORIN-4F"/>
    <property type="match status" value="1"/>
</dbReference>
<dbReference type="SUPFAM" id="SSF103575">
    <property type="entry name" value="Plexin repeat"/>
    <property type="match status" value="1"/>
</dbReference>
<keyword evidence="6" id="KW-0812">Transmembrane</keyword>
<dbReference type="GO" id="GO:0001755">
    <property type="term" value="P:neural crest cell migration"/>
    <property type="evidence" value="ECO:0007669"/>
    <property type="project" value="TreeGrafter"/>
</dbReference>
<protein>
    <submittedName>
        <fullName evidence="8">Semaphorin-4F-like protein</fullName>
    </submittedName>
</protein>